<proteinExistence type="predicted"/>
<name>A0ABQ6HCJ7_9GAMM</name>
<dbReference type="RefSeq" id="WP_284298296.1">
    <property type="nucleotide sequence ID" value="NZ_BSSV01000004.1"/>
</dbReference>
<organism evidence="1 2">
    <name type="scientific">Thalassotalea loyana</name>
    <dbReference type="NCBI Taxonomy" id="280483"/>
    <lineage>
        <taxon>Bacteria</taxon>
        <taxon>Pseudomonadati</taxon>
        <taxon>Pseudomonadota</taxon>
        <taxon>Gammaproteobacteria</taxon>
        <taxon>Alteromonadales</taxon>
        <taxon>Colwelliaceae</taxon>
        <taxon>Thalassotalea</taxon>
    </lineage>
</organism>
<reference evidence="1 2" key="1">
    <citation type="submission" date="2023-03" db="EMBL/GenBank/DDBJ databases">
        <title>Thalassotalea loyana LMG 22536T draft genome sequence.</title>
        <authorList>
            <person name="Sawabe T."/>
        </authorList>
    </citation>
    <scope>NUCLEOTIDE SEQUENCE [LARGE SCALE GENOMIC DNA]</scope>
    <source>
        <strain evidence="1 2">LMG 22536</strain>
    </source>
</reference>
<gene>
    <name evidence="1" type="ORF">tloyanaT_20750</name>
</gene>
<protein>
    <recommendedName>
        <fullName evidence="3">Bacteriocin</fullName>
    </recommendedName>
</protein>
<sequence>MKELSKLECLNVSGGGAWDDFWESVGEYVGEFIAEQAYSAESKKLWDIGNGGDLEGFLDSQNDPLL</sequence>
<accession>A0ABQ6HCJ7</accession>
<dbReference type="Proteomes" id="UP001157134">
    <property type="component" value="Unassembled WGS sequence"/>
</dbReference>
<keyword evidence="2" id="KW-1185">Reference proteome</keyword>
<evidence type="ECO:0000313" key="1">
    <source>
        <dbReference type="EMBL" id="GLX85823.1"/>
    </source>
</evidence>
<evidence type="ECO:0008006" key="3">
    <source>
        <dbReference type="Google" id="ProtNLM"/>
    </source>
</evidence>
<dbReference type="EMBL" id="BSSV01000004">
    <property type="protein sequence ID" value="GLX85823.1"/>
    <property type="molecule type" value="Genomic_DNA"/>
</dbReference>
<comment type="caution">
    <text evidence="1">The sequence shown here is derived from an EMBL/GenBank/DDBJ whole genome shotgun (WGS) entry which is preliminary data.</text>
</comment>
<evidence type="ECO:0000313" key="2">
    <source>
        <dbReference type="Proteomes" id="UP001157134"/>
    </source>
</evidence>